<dbReference type="AlphaFoldDB" id="A0A7S1VME0"/>
<dbReference type="EMBL" id="HBGL01011561">
    <property type="protein sequence ID" value="CAD9302596.1"/>
    <property type="molecule type" value="Transcribed_RNA"/>
</dbReference>
<dbReference type="PROSITE" id="PS51257">
    <property type="entry name" value="PROKAR_LIPOPROTEIN"/>
    <property type="match status" value="1"/>
</dbReference>
<evidence type="ECO:0008006" key="3">
    <source>
        <dbReference type="Google" id="ProtNLM"/>
    </source>
</evidence>
<proteinExistence type="predicted"/>
<organism evidence="2">
    <name type="scientific">Sexangularia sp. CB-2014</name>
    <dbReference type="NCBI Taxonomy" id="1486929"/>
    <lineage>
        <taxon>Eukaryota</taxon>
        <taxon>Amoebozoa</taxon>
        <taxon>Tubulinea</taxon>
        <taxon>Elardia</taxon>
        <taxon>Arcellinida</taxon>
        <taxon>Arcellinida incertae sedis</taxon>
        <taxon>Sexangularia</taxon>
    </lineage>
</organism>
<feature type="signal peptide" evidence="1">
    <location>
        <begin position="1"/>
        <end position="25"/>
    </location>
</feature>
<accession>A0A7S1VME0</accession>
<feature type="chain" id="PRO_5030533211" description="Lipoprotein" evidence="1">
    <location>
        <begin position="26"/>
        <end position="278"/>
    </location>
</feature>
<evidence type="ECO:0000256" key="1">
    <source>
        <dbReference type="SAM" id="SignalP"/>
    </source>
</evidence>
<keyword evidence="1" id="KW-0732">Signal</keyword>
<sequence>MHQPTLRLFVLQFLLLLLTLSVSCATSELDVDTLGCKGEPDTGEPADEDGASAGDELLKKAVSGVLRSSGYPTPDDVEAAARLIRTEKSSSSIIDGVWRREGFASVDFVLSEQTLTGATADITVRKLQRYRQRLMQKTGGPSNAVMLATLQDIFEDAEAAVRTNGVEGSDDKEALLQFKGSTGEMMTLKMKLARRDAGGTRWDASFQLAFGSFVPVTDYIIRTETTYKKSLLSSKSSTNTVLVPIESGLTEGRVAELINLIMSTVTPGGKGTAQQISV</sequence>
<name>A0A7S1VME0_9EUKA</name>
<gene>
    <name evidence="2" type="ORF">SSP0437_LOCUS9011</name>
</gene>
<protein>
    <recommendedName>
        <fullName evidence="3">Lipoprotein</fullName>
    </recommendedName>
</protein>
<reference evidence="2" key="1">
    <citation type="submission" date="2021-01" db="EMBL/GenBank/DDBJ databases">
        <authorList>
            <person name="Corre E."/>
            <person name="Pelletier E."/>
            <person name="Niang G."/>
            <person name="Scheremetjew M."/>
            <person name="Finn R."/>
            <person name="Kale V."/>
            <person name="Holt S."/>
            <person name="Cochrane G."/>
            <person name="Meng A."/>
            <person name="Brown T."/>
            <person name="Cohen L."/>
        </authorList>
    </citation>
    <scope>NUCLEOTIDE SEQUENCE</scope>
    <source>
        <strain evidence="2">ATCC 50979</strain>
    </source>
</reference>
<evidence type="ECO:0000313" key="2">
    <source>
        <dbReference type="EMBL" id="CAD9302596.1"/>
    </source>
</evidence>